<evidence type="ECO:0000313" key="2">
    <source>
        <dbReference type="Proteomes" id="UP000827092"/>
    </source>
</evidence>
<dbReference type="AlphaFoldDB" id="A0AAV6VRQ1"/>
<dbReference type="EMBL" id="JAFNEN010000028">
    <property type="protein sequence ID" value="KAG8199364.1"/>
    <property type="molecule type" value="Genomic_DNA"/>
</dbReference>
<dbReference type="Proteomes" id="UP000827092">
    <property type="component" value="Unassembled WGS sequence"/>
</dbReference>
<sequence>MKPEDLSIRNIPDANVCLYSKSKPLSHHSPSNSTPFIKSQTPYFCRNPALSTPALWVPKQDKPLISSLNTLQYQKTNAQIITNRPNQKPYKIKLQTTSKIKEELKSKSPLADTKPPLDIVFVFRSLAEVPPSQQSKRPYPRVSGQQNQDCLVPLMI</sequence>
<name>A0AAV6VRQ1_9ARAC</name>
<reference evidence="1 2" key="1">
    <citation type="journal article" date="2022" name="Nat. Ecol. Evol.">
        <title>A masculinizing supergene underlies an exaggerated male reproductive morph in a spider.</title>
        <authorList>
            <person name="Hendrickx F."/>
            <person name="De Corte Z."/>
            <person name="Sonet G."/>
            <person name="Van Belleghem S.M."/>
            <person name="Kostlbacher S."/>
            <person name="Vangestel C."/>
        </authorList>
    </citation>
    <scope>NUCLEOTIDE SEQUENCE [LARGE SCALE GENOMIC DNA]</scope>
    <source>
        <strain evidence="1">W744_W776</strain>
    </source>
</reference>
<organism evidence="1 2">
    <name type="scientific">Oedothorax gibbosus</name>
    <dbReference type="NCBI Taxonomy" id="931172"/>
    <lineage>
        <taxon>Eukaryota</taxon>
        <taxon>Metazoa</taxon>
        <taxon>Ecdysozoa</taxon>
        <taxon>Arthropoda</taxon>
        <taxon>Chelicerata</taxon>
        <taxon>Arachnida</taxon>
        <taxon>Araneae</taxon>
        <taxon>Araneomorphae</taxon>
        <taxon>Entelegynae</taxon>
        <taxon>Araneoidea</taxon>
        <taxon>Linyphiidae</taxon>
        <taxon>Erigoninae</taxon>
        <taxon>Oedothorax</taxon>
    </lineage>
</organism>
<keyword evidence="2" id="KW-1185">Reference proteome</keyword>
<comment type="caution">
    <text evidence="1">The sequence shown here is derived from an EMBL/GenBank/DDBJ whole genome shotgun (WGS) entry which is preliminary data.</text>
</comment>
<accession>A0AAV6VRQ1</accession>
<protein>
    <submittedName>
        <fullName evidence="1">Uncharacterized protein</fullName>
    </submittedName>
</protein>
<proteinExistence type="predicted"/>
<evidence type="ECO:0000313" key="1">
    <source>
        <dbReference type="EMBL" id="KAG8199364.1"/>
    </source>
</evidence>
<gene>
    <name evidence="1" type="ORF">JTE90_011824</name>
</gene>